<dbReference type="FunFam" id="2.30.30.40:FF:000023">
    <property type="entry name" value="RIMS-binding protein 2 isoform F"/>
    <property type="match status" value="1"/>
</dbReference>
<evidence type="ECO:0000256" key="2">
    <source>
        <dbReference type="PROSITE-ProRule" id="PRU00192"/>
    </source>
</evidence>
<feature type="region of interest" description="Disordered" evidence="3">
    <location>
        <begin position="133"/>
        <end position="168"/>
    </location>
</feature>
<sequence>MNRPQPPLAIFSNTPFPTGLQQPPPHQQGAIRNPTVMPFPQTGANYQTIPQNQQLQPRLLPPMNAGGVVNNIPVVSQPQMMNNGPVPRPRFPQQQQQPQPLQPQQQQQNAKFWNDPISSITKKFTEVIGVSEFQKGGPPQMNPMNPNRMPFRPPPQQQQQQQLQNQQPFGPRFGGQSFPLTQAHTQFYNNNNNTLQQQQQLQQPPFVQRGTRAQLFRMPMHNMNGSLQHPQQQQQLQHRAMLGYPQKSDTDRNMRIFCAMFDYDPQTMSPNVDGLKMELSFKEGQLIKVYGDCDEDGFFMGESNGSRGLVPSNLVFEMDLDDNSGGVLFPNQEAMLSSNQYDAMNFGINSTQQINENLHTTTGPQMIMTPWQTHEEELHCNNNNARFGQPRPILPQNSNNNLTAPAVASNCAKYGAGTSTLAPPTSSTLGAKIETGGSKRMRALYDYDPHVLSPNVDVEAELSFKAEELIIVHGEMDEDGFYMGEKTDGRRGLVPSNFLQPIAPDNQGQFFAQKPGEVSHFPLNQQPPNPSTIAQQAPIQRFPAPIATVNRKVASHT</sequence>
<dbReference type="InterPro" id="IPR040325">
    <property type="entry name" value="RIMBP1/2/3"/>
</dbReference>
<evidence type="ECO:0000256" key="3">
    <source>
        <dbReference type="SAM" id="MobiDB-lite"/>
    </source>
</evidence>
<evidence type="ECO:0000313" key="6">
    <source>
        <dbReference type="Proteomes" id="UP001626550"/>
    </source>
</evidence>
<dbReference type="Proteomes" id="UP001626550">
    <property type="component" value="Unassembled WGS sequence"/>
</dbReference>
<evidence type="ECO:0000259" key="4">
    <source>
        <dbReference type="PROSITE" id="PS50002"/>
    </source>
</evidence>
<dbReference type="EMBL" id="JBJKFK010000001">
    <property type="protein sequence ID" value="KAL3321303.1"/>
    <property type="molecule type" value="Genomic_DNA"/>
</dbReference>
<feature type="domain" description="SH3" evidence="4">
    <location>
        <begin position="436"/>
        <end position="504"/>
    </location>
</feature>
<dbReference type="InterPro" id="IPR036028">
    <property type="entry name" value="SH3-like_dom_sf"/>
</dbReference>
<reference evidence="5 6" key="1">
    <citation type="submission" date="2024-11" db="EMBL/GenBank/DDBJ databases">
        <title>Adaptive evolution of stress response genes in parasites aligns with host niche diversity.</title>
        <authorList>
            <person name="Hahn C."/>
            <person name="Resl P."/>
        </authorList>
    </citation>
    <scope>NUCLEOTIDE SEQUENCE [LARGE SCALE GENOMIC DNA]</scope>
    <source>
        <strain evidence="5">EGGRZ-B1_66</strain>
        <tissue evidence="5">Body</tissue>
    </source>
</reference>
<name>A0ABD2QP63_9PLAT</name>
<dbReference type="AlphaFoldDB" id="A0ABD2QP63"/>
<dbReference type="SUPFAM" id="SSF50044">
    <property type="entry name" value="SH3-domain"/>
    <property type="match status" value="2"/>
</dbReference>
<feature type="region of interest" description="Disordered" evidence="3">
    <location>
        <begin position="1"/>
        <end position="35"/>
    </location>
</feature>
<accession>A0ABD2QP63</accession>
<evidence type="ECO:0000313" key="5">
    <source>
        <dbReference type="EMBL" id="KAL3321303.1"/>
    </source>
</evidence>
<feature type="compositionally biased region" description="Low complexity" evidence="3">
    <location>
        <begin position="136"/>
        <end position="150"/>
    </location>
</feature>
<dbReference type="PROSITE" id="PS50002">
    <property type="entry name" value="SH3"/>
    <property type="match status" value="2"/>
</dbReference>
<evidence type="ECO:0000256" key="1">
    <source>
        <dbReference type="ARBA" id="ARBA00022443"/>
    </source>
</evidence>
<dbReference type="Pfam" id="PF07653">
    <property type="entry name" value="SH3_2"/>
    <property type="match status" value="1"/>
</dbReference>
<comment type="caution">
    <text evidence="5">The sequence shown here is derived from an EMBL/GenBank/DDBJ whole genome shotgun (WGS) entry which is preliminary data.</text>
</comment>
<dbReference type="PRINTS" id="PR00452">
    <property type="entry name" value="SH3DOMAIN"/>
</dbReference>
<feature type="compositionally biased region" description="Low complexity" evidence="3">
    <location>
        <begin position="92"/>
        <end position="108"/>
    </location>
</feature>
<dbReference type="PANTHER" id="PTHR14234:SF19">
    <property type="entry name" value="RIM-BINDING PROTEIN, ISOFORM F"/>
    <property type="match status" value="1"/>
</dbReference>
<protein>
    <recommendedName>
        <fullName evidence="4">SH3 domain-containing protein</fullName>
    </recommendedName>
</protein>
<feature type="compositionally biased region" description="Polar residues" evidence="3">
    <location>
        <begin position="11"/>
        <end position="21"/>
    </location>
</feature>
<feature type="compositionally biased region" description="Low complexity" evidence="3">
    <location>
        <begin position="157"/>
        <end position="168"/>
    </location>
</feature>
<dbReference type="Pfam" id="PF14604">
    <property type="entry name" value="SH3_9"/>
    <property type="match status" value="1"/>
</dbReference>
<dbReference type="FunFam" id="2.30.30.40:FF:000016">
    <property type="entry name" value="RIMS-binding protein 2 isoform X2"/>
    <property type="match status" value="1"/>
</dbReference>
<gene>
    <name evidence="5" type="ORF">Ciccas_000010</name>
</gene>
<dbReference type="PANTHER" id="PTHR14234">
    <property type="entry name" value="RIM BINDING PROTEIN-RELATED"/>
    <property type="match status" value="1"/>
</dbReference>
<dbReference type="Gene3D" id="2.30.30.40">
    <property type="entry name" value="SH3 Domains"/>
    <property type="match status" value="2"/>
</dbReference>
<dbReference type="InterPro" id="IPR001452">
    <property type="entry name" value="SH3_domain"/>
</dbReference>
<dbReference type="SMART" id="SM00326">
    <property type="entry name" value="SH3"/>
    <property type="match status" value="2"/>
</dbReference>
<organism evidence="5 6">
    <name type="scientific">Cichlidogyrus casuarinus</name>
    <dbReference type="NCBI Taxonomy" id="1844966"/>
    <lineage>
        <taxon>Eukaryota</taxon>
        <taxon>Metazoa</taxon>
        <taxon>Spiralia</taxon>
        <taxon>Lophotrochozoa</taxon>
        <taxon>Platyhelminthes</taxon>
        <taxon>Monogenea</taxon>
        <taxon>Monopisthocotylea</taxon>
        <taxon>Dactylogyridea</taxon>
        <taxon>Ancyrocephalidae</taxon>
        <taxon>Cichlidogyrus</taxon>
    </lineage>
</organism>
<proteinExistence type="predicted"/>
<keyword evidence="6" id="KW-1185">Reference proteome</keyword>
<feature type="domain" description="SH3" evidence="4">
    <location>
        <begin position="252"/>
        <end position="320"/>
    </location>
</feature>
<feature type="region of interest" description="Disordered" evidence="3">
    <location>
        <begin position="75"/>
        <end position="110"/>
    </location>
</feature>
<keyword evidence="1 2" id="KW-0728">SH3 domain</keyword>